<accession>A0AAE9XSS6</accession>
<feature type="domain" description="Core-binding (CB)" evidence="7">
    <location>
        <begin position="101"/>
        <end position="209"/>
    </location>
</feature>
<comment type="similarity">
    <text evidence="1">Belongs to the 'phage' integrase family.</text>
</comment>
<evidence type="ECO:0000259" key="6">
    <source>
        <dbReference type="PROSITE" id="PS51898"/>
    </source>
</evidence>
<keyword evidence="2" id="KW-0229">DNA integration</keyword>
<evidence type="ECO:0000256" key="5">
    <source>
        <dbReference type="PROSITE-ProRule" id="PRU01248"/>
    </source>
</evidence>
<dbReference type="RefSeq" id="WP_289504119.1">
    <property type="nucleotide sequence ID" value="NZ_CP116805.1"/>
</dbReference>
<keyword evidence="9" id="KW-1185">Reference proteome</keyword>
<dbReference type="Proteomes" id="UP001217500">
    <property type="component" value="Chromosome"/>
</dbReference>
<dbReference type="KEGG" id="gso:PH603_01335"/>
<keyword evidence="3 5" id="KW-0238">DNA-binding</keyword>
<organism evidence="8 9">
    <name type="scientific">Gimibacter soli</name>
    <dbReference type="NCBI Taxonomy" id="3024400"/>
    <lineage>
        <taxon>Bacteria</taxon>
        <taxon>Pseudomonadati</taxon>
        <taxon>Pseudomonadota</taxon>
        <taxon>Alphaproteobacteria</taxon>
        <taxon>Kordiimonadales</taxon>
        <taxon>Temperatibacteraceae</taxon>
        <taxon>Gimibacter</taxon>
    </lineage>
</organism>
<gene>
    <name evidence="8" type="ORF">PH603_01335</name>
</gene>
<dbReference type="PROSITE" id="PS51898">
    <property type="entry name" value="TYR_RECOMBINASE"/>
    <property type="match status" value="1"/>
</dbReference>
<dbReference type="Gene3D" id="1.10.150.130">
    <property type="match status" value="1"/>
</dbReference>
<evidence type="ECO:0000259" key="7">
    <source>
        <dbReference type="PROSITE" id="PS51900"/>
    </source>
</evidence>
<dbReference type="PROSITE" id="PS51900">
    <property type="entry name" value="CB"/>
    <property type="match status" value="1"/>
</dbReference>
<dbReference type="Gene3D" id="3.30.160.390">
    <property type="entry name" value="Integrase, DNA-binding domain"/>
    <property type="match status" value="1"/>
</dbReference>
<sequence>MPKINKTLVDSLTSTEKDFVLWDDEVKGFGVRVWPSEKRTFFFQYRPRGFRQIKKITLGHHGKVTAEEARRQAKTYAGQVSAGGDPAADIAMKQKEKAQQVLLADFCDRYLEAADKGLILGRSGKPKKESTLKIDRGRVAQHIKPLLGKISVKDISQADISKFIKDVTVGKTAKDVESGNLRGRTVVKGGAGTATRTVGLLGSIMSYAVSEGLIAYNPVTGVKKPAYVKRTTRLTKKEYLKLGNGLEKSEWEGDTYQAILAVRLFALTGCRKAEIINLKWDEVDFTNRCLRLGDSKTGESVRPLGKLAIDLLKNAPRSNECDFVLPGARQKTKPFGGMARAWKRILKRSELTGFTIHTLRHSYASMAGDLGYSEITIGALIGHAAGSVTSRYVHHLDEVLLAAADRVSEAIDTAMSEKNDD</sequence>
<dbReference type="CDD" id="cd00796">
    <property type="entry name" value="INT_Rci_Hp1_C"/>
    <property type="match status" value="1"/>
</dbReference>
<name>A0AAE9XSS6_9PROT</name>
<dbReference type="PANTHER" id="PTHR30629:SF2">
    <property type="entry name" value="PROPHAGE INTEGRASE INTS-RELATED"/>
    <property type="match status" value="1"/>
</dbReference>
<dbReference type="InterPro" id="IPR038488">
    <property type="entry name" value="Integrase_DNA-bd_sf"/>
</dbReference>
<dbReference type="Gene3D" id="1.10.443.10">
    <property type="entry name" value="Intergrase catalytic core"/>
    <property type="match status" value="1"/>
</dbReference>
<dbReference type="InterPro" id="IPR010998">
    <property type="entry name" value="Integrase_recombinase_N"/>
</dbReference>
<evidence type="ECO:0000256" key="4">
    <source>
        <dbReference type="ARBA" id="ARBA00023172"/>
    </source>
</evidence>
<dbReference type="InterPro" id="IPR013762">
    <property type="entry name" value="Integrase-like_cat_sf"/>
</dbReference>
<dbReference type="AlphaFoldDB" id="A0AAE9XSS6"/>
<dbReference type="GO" id="GO:0006310">
    <property type="term" value="P:DNA recombination"/>
    <property type="evidence" value="ECO:0007669"/>
    <property type="project" value="UniProtKB-KW"/>
</dbReference>
<dbReference type="GO" id="GO:0003677">
    <property type="term" value="F:DNA binding"/>
    <property type="evidence" value="ECO:0007669"/>
    <property type="project" value="UniProtKB-UniRule"/>
</dbReference>
<dbReference type="InterPro" id="IPR044068">
    <property type="entry name" value="CB"/>
</dbReference>
<dbReference type="InterPro" id="IPR011010">
    <property type="entry name" value="DNA_brk_join_enz"/>
</dbReference>
<evidence type="ECO:0000313" key="9">
    <source>
        <dbReference type="Proteomes" id="UP001217500"/>
    </source>
</evidence>
<proteinExistence type="inferred from homology"/>
<dbReference type="InterPro" id="IPR050808">
    <property type="entry name" value="Phage_Integrase"/>
</dbReference>
<feature type="domain" description="Tyr recombinase" evidence="6">
    <location>
        <begin position="229"/>
        <end position="405"/>
    </location>
</feature>
<dbReference type="SUPFAM" id="SSF56349">
    <property type="entry name" value="DNA breaking-rejoining enzymes"/>
    <property type="match status" value="1"/>
</dbReference>
<reference evidence="8" key="1">
    <citation type="submission" date="2023-01" db="EMBL/GenBank/DDBJ databases">
        <title>The genome sequence of Kordiimonadaceae bacterium 6D33.</title>
        <authorList>
            <person name="Liu Y."/>
        </authorList>
    </citation>
    <scope>NUCLEOTIDE SEQUENCE</scope>
    <source>
        <strain evidence="8">6D33</strain>
    </source>
</reference>
<dbReference type="Pfam" id="PF13356">
    <property type="entry name" value="Arm-DNA-bind_3"/>
    <property type="match status" value="1"/>
</dbReference>
<dbReference type="GO" id="GO:0015074">
    <property type="term" value="P:DNA integration"/>
    <property type="evidence" value="ECO:0007669"/>
    <property type="project" value="UniProtKB-KW"/>
</dbReference>
<dbReference type="Pfam" id="PF00589">
    <property type="entry name" value="Phage_integrase"/>
    <property type="match status" value="1"/>
</dbReference>
<evidence type="ECO:0000256" key="3">
    <source>
        <dbReference type="ARBA" id="ARBA00023125"/>
    </source>
</evidence>
<dbReference type="InterPro" id="IPR002104">
    <property type="entry name" value="Integrase_catalytic"/>
</dbReference>
<keyword evidence="4" id="KW-0233">DNA recombination</keyword>
<protein>
    <submittedName>
        <fullName evidence="8">Tyrosine-type recombinase/integrase</fullName>
    </submittedName>
</protein>
<evidence type="ECO:0000256" key="2">
    <source>
        <dbReference type="ARBA" id="ARBA00022908"/>
    </source>
</evidence>
<dbReference type="PANTHER" id="PTHR30629">
    <property type="entry name" value="PROPHAGE INTEGRASE"/>
    <property type="match status" value="1"/>
</dbReference>
<dbReference type="EMBL" id="CP116805">
    <property type="protein sequence ID" value="WCL54400.1"/>
    <property type="molecule type" value="Genomic_DNA"/>
</dbReference>
<dbReference type="InterPro" id="IPR025166">
    <property type="entry name" value="Integrase_DNA_bind_dom"/>
</dbReference>
<evidence type="ECO:0000256" key="1">
    <source>
        <dbReference type="ARBA" id="ARBA00008857"/>
    </source>
</evidence>
<evidence type="ECO:0000313" key="8">
    <source>
        <dbReference type="EMBL" id="WCL54400.1"/>
    </source>
</evidence>